<dbReference type="EMBL" id="UINC01087206">
    <property type="protein sequence ID" value="SVC36380.1"/>
    <property type="molecule type" value="Genomic_DNA"/>
</dbReference>
<evidence type="ECO:0000256" key="5">
    <source>
        <dbReference type="ARBA" id="ARBA00023136"/>
    </source>
</evidence>
<feature type="transmembrane region" description="Helical" evidence="6">
    <location>
        <begin position="56"/>
        <end position="76"/>
    </location>
</feature>
<dbReference type="Gene3D" id="1.20.1740.10">
    <property type="entry name" value="Amino acid/polyamine transporter I"/>
    <property type="match status" value="1"/>
</dbReference>
<feature type="non-terminal residue" evidence="7">
    <location>
        <position position="400"/>
    </location>
</feature>
<dbReference type="PANTHER" id="PTHR42770:SF7">
    <property type="entry name" value="MEMBRANE PROTEIN"/>
    <property type="match status" value="1"/>
</dbReference>
<feature type="non-terminal residue" evidence="7">
    <location>
        <position position="1"/>
    </location>
</feature>
<evidence type="ECO:0000313" key="7">
    <source>
        <dbReference type="EMBL" id="SVC36380.1"/>
    </source>
</evidence>
<comment type="subcellular location">
    <subcellularLocation>
        <location evidence="1">Cell membrane</location>
        <topology evidence="1">Multi-pass membrane protein</topology>
    </subcellularLocation>
</comment>
<feature type="transmembrane region" description="Helical" evidence="6">
    <location>
        <begin position="260"/>
        <end position="283"/>
    </location>
</feature>
<dbReference type="GO" id="GO:0022857">
    <property type="term" value="F:transmembrane transporter activity"/>
    <property type="evidence" value="ECO:0007669"/>
    <property type="project" value="InterPro"/>
</dbReference>
<feature type="transmembrane region" description="Helical" evidence="6">
    <location>
        <begin position="144"/>
        <end position="171"/>
    </location>
</feature>
<dbReference type="PIRSF" id="PIRSF006060">
    <property type="entry name" value="AA_transporter"/>
    <property type="match status" value="1"/>
</dbReference>
<feature type="transmembrane region" description="Helical" evidence="6">
    <location>
        <begin position="30"/>
        <end position="50"/>
    </location>
</feature>
<dbReference type="GO" id="GO:0005886">
    <property type="term" value="C:plasma membrane"/>
    <property type="evidence" value="ECO:0007669"/>
    <property type="project" value="UniProtKB-SubCell"/>
</dbReference>
<reference evidence="7" key="1">
    <citation type="submission" date="2018-05" db="EMBL/GenBank/DDBJ databases">
        <authorList>
            <person name="Lanie J.A."/>
            <person name="Ng W.-L."/>
            <person name="Kazmierczak K.M."/>
            <person name="Andrzejewski T.M."/>
            <person name="Davidsen T.M."/>
            <person name="Wayne K.J."/>
            <person name="Tettelin H."/>
            <person name="Glass J.I."/>
            <person name="Rusch D."/>
            <person name="Podicherti R."/>
            <person name="Tsui H.-C.T."/>
            <person name="Winkler M.E."/>
        </authorList>
    </citation>
    <scope>NUCLEOTIDE SEQUENCE</scope>
</reference>
<dbReference type="InterPro" id="IPR050367">
    <property type="entry name" value="APC_superfamily"/>
</dbReference>
<dbReference type="AlphaFoldDB" id="A0A382LIE8"/>
<dbReference type="InterPro" id="IPR002293">
    <property type="entry name" value="AA/rel_permease1"/>
</dbReference>
<evidence type="ECO:0000256" key="2">
    <source>
        <dbReference type="ARBA" id="ARBA00022475"/>
    </source>
</evidence>
<evidence type="ECO:0000256" key="1">
    <source>
        <dbReference type="ARBA" id="ARBA00004651"/>
    </source>
</evidence>
<keyword evidence="5 6" id="KW-0472">Membrane</keyword>
<protein>
    <recommendedName>
        <fullName evidence="8">Amino acid permease/ SLC12A domain-containing protein</fullName>
    </recommendedName>
</protein>
<sequence>RSRMPIGKETLSLKPSNEVRRERLKPTLRPLQVASLALGCVIGFGAFVLPGDFLGMAGPLGAVLGVAIGGAAMIVITRSYGLMVETLPVAGGEFAYAYLLGGRYHAFICGWLLTLGYLCIVPLNATALAVLGKFISPELFARGYLYSIAGFDVFAGEVLLASAAIVTVGYLQQRGGRSVGVLQLVMTSTLVTAVVAIGVGTGTSPGIALSNLDPLFPPEGTPWGAVLSIVAISPWLYVGFDTLPQAAEEFDFSPRQGRRLMGGAIIAGAVMYIVVIIATAIVVPWPELLASGTTWATGTTVRISSGTVGLVFLTVAVCMAILTGINGFFLASSRLLFSMGRAEVLPAWFATLHPIRRTPTNALVFTGVVSLIAPWMGREVILWVVDMSSVGTSVGYFYAC</sequence>
<feature type="transmembrane region" description="Helical" evidence="6">
    <location>
        <begin position="178"/>
        <end position="200"/>
    </location>
</feature>
<evidence type="ECO:0000256" key="6">
    <source>
        <dbReference type="SAM" id="Phobius"/>
    </source>
</evidence>
<proteinExistence type="predicted"/>
<keyword evidence="4 6" id="KW-1133">Transmembrane helix</keyword>
<gene>
    <name evidence="7" type="ORF">METZ01_LOCUS289234</name>
</gene>
<evidence type="ECO:0000256" key="3">
    <source>
        <dbReference type="ARBA" id="ARBA00022692"/>
    </source>
</evidence>
<feature type="transmembrane region" description="Helical" evidence="6">
    <location>
        <begin position="106"/>
        <end position="132"/>
    </location>
</feature>
<keyword evidence="2" id="KW-1003">Cell membrane</keyword>
<evidence type="ECO:0008006" key="8">
    <source>
        <dbReference type="Google" id="ProtNLM"/>
    </source>
</evidence>
<organism evidence="7">
    <name type="scientific">marine metagenome</name>
    <dbReference type="NCBI Taxonomy" id="408172"/>
    <lineage>
        <taxon>unclassified sequences</taxon>
        <taxon>metagenomes</taxon>
        <taxon>ecological metagenomes</taxon>
    </lineage>
</organism>
<name>A0A382LIE8_9ZZZZ</name>
<feature type="transmembrane region" description="Helical" evidence="6">
    <location>
        <begin position="303"/>
        <end position="331"/>
    </location>
</feature>
<accession>A0A382LIE8</accession>
<keyword evidence="3 6" id="KW-0812">Transmembrane</keyword>
<dbReference type="Pfam" id="PF13520">
    <property type="entry name" value="AA_permease_2"/>
    <property type="match status" value="1"/>
</dbReference>
<dbReference type="PANTHER" id="PTHR42770">
    <property type="entry name" value="AMINO ACID TRANSPORTER-RELATED"/>
    <property type="match status" value="1"/>
</dbReference>
<feature type="transmembrane region" description="Helical" evidence="6">
    <location>
        <begin position="220"/>
        <end position="240"/>
    </location>
</feature>
<evidence type="ECO:0000256" key="4">
    <source>
        <dbReference type="ARBA" id="ARBA00022989"/>
    </source>
</evidence>